<dbReference type="Proteomes" id="UP001165367">
    <property type="component" value="Unassembled WGS sequence"/>
</dbReference>
<accession>A0ABS9KM93</accession>
<dbReference type="EMBL" id="JAKLTR010000002">
    <property type="protein sequence ID" value="MCG2613445.1"/>
    <property type="molecule type" value="Genomic_DNA"/>
</dbReference>
<protein>
    <submittedName>
        <fullName evidence="1">DUF2750 domain-containing protein</fullName>
    </submittedName>
</protein>
<proteinExistence type="predicted"/>
<comment type="caution">
    <text evidence="1">The sequence shown here is derived from an EMBL/GenBank/DDBJ whole genome shotgun (WGS) entry which is preliminary data.</text>
</comment>
<sequence length="128" mass="15150">MYISPQEMEHVSKLTPFARYEYFIKRVANFGEMYALRRDEEWLLAELDGHKLFPLWSAEDFASKNAYGDWVDYKPVSIELDVFNEEIIPLISSSEYLINVFSVNQTSGFVVTHEEFMRDLSEELEKYD</sequence>
<dbReference type="RefSeq" id="WP_237868673.1">
    <property type="nucleotide sequence ID" value="NZ_JAKLTR010000002.1"/>
</dbReference>
<dbReference type="Pfam" id="PF11042">
    <property type="entry name" value="DUF2750"/>
    <property type="match status" value="1"/>
</dbReference>
<evidence type="ECO:0000313" key="1">
    <source>
        <dbReference type="EMBL" id="MCG2613445.1"/>
    </source>
</evidence>
<gene>
    <name evidence="1" type="ORF">LZZ85_04100</name>
</gene>
<organism evidence="1 2">
    <name type="scientific">Terrimonas ginsenosidimutans</name>
    <dbReference type="NCBI Taxonomy" id="2908004"/>
    <lineage>
        <taxon>Bacteria</taxon>
        <taxon>Pseudomonadati</taxon>
        <taxon>Bacteroidota</taxon>
        <taxon>Chitinophagia</taxon>
        <taxon>Chitinophagales</taxon>
        <taxon>Chitinophagaceae</taxon>
        <taxon>Terrimonas</taxon>
    </lineage>
</organism>
<reference evidence="1" key="1">
    <citation type="submission" date="2022-01" db="EMBL/GenBank/DDBJ databases">
        <authorList>
            <person name="Jo J.-H."/>
            <person name="Im W.-T."/>
        </authorList>
    </citation>
    <scope>NUCLEOTIDE SEQUENCE</scope>
    <source>
        <strain evidence="1">NA20</strain>
    </source>
</reference>
<evidence type="ECO:0000313" key="2">
    <source>
        <dbReference type="Proteomes" id="UP001165367"/>
    </source>
</evidence>
<name>A0ABS9KM93_9BACT</name>
<keyword evidence="2" id="KW-1185">Reference proteome</keyword>
<dbReference type="InterPro" id="IPR021284">
    <property type="entry name" value="DUF2750"/>
</dbReference>